<evidence type="ECO:0000256" key="3">
    <source>
        <dbReference type="ARBA" id="ARBA00023136"/>
    </source>
</evidence>
<feature type="compositionally biased region" description="Low complexity" evidence="7">
    <location>
        <begin position="49"/>
        <end position="65"/>
    </location>
</feature>
<evidence type="ECO:0000256" key="7">
    <source>
        <dbReference type="SAM" id="MobiDB-lite"/>
    </source>
</evidence>
<dbReference type="AlphaFoldDB" id="A0AAW8JES6"/>
<reference evidence="9" key="1">
    <citation type="submission" date="2023-08" db="EMBL/GenBank/DDBJ databases">
        <title>Emergence of clinically-relevant ST2 carbapenem-resistant Acinetobacter baumannii strains in hospital sewages in Zhejiang, East of China.</title>
        <authorList>
            <person name="Kaichao C."/>
            <person name="Zhang R."/>
        </authorList>
    </citation>
    <scope>NUCLEOTIDE SEQUENCE</scope>
    <source>
        <strain evidence="9">M-SY-60</strain>
    </source>
</reference>
<keyword evidence="2 8" id="KW-0732">Signal</keyword>
<organism evidence="9 10">
    <name type="scientific">Acinetobacter gerneri</name>
    <dbReference type="NCBI Taxonomy" id="202952"/>
    <lineage>
        <taxon>Bacteria</taxon>
        <taxon>Pseudomonadati</taxon>
        <taxon>Pseudomonadota</taxon>
        <taxon>Gammaproteobacteria</taxon>
        <taxon>Moraxellales</taxon>
        <taxon>Moraxellaceae</taxon>
        <taxon>Acinetobacter</taxon>
    </lineage>
</organism>
<feature type="signal peptide" evidence="8">
    <location>
        <begin position="1"/>
        <end position="18"/>
    </location>
</feature>
<evidence type="ECO:0000256" key="8">
    <source>
        <dbReference type="SAM" id="SignalP"/>
    </source>
</evidence>
<evidence type="ECO:0000256" key="5">
    <source>
        <dbReference type="ARBA" id="ARBA00023237"/>
    </source>
</evidence>
<dbReference type="EMBL" id="JAVIDA010000007">
    <property type="protein sequence ID" value="MDQ9071246.1"/>
    <property type="molecule type" value="Genomic_DNA"/>
</dbReference>
<accession>A0AAW8JES6</accession>
<feature type="chain" id="PRO_5044015476" evidence="8">
    <location>
        <begin position="19"/>
        <end position="75"/>
    </location>
</feature>
<dbReference type="Proteomes" id="UP001243195">
    <property type="component" value="Unassembled WGS sequence"/>
</dbReference>
<evidence type="ECO:0000313" key="10">
    <source>
        <dbReference type="Proteomes" id="UP001243195"/>
    </source>
</evidence>
<evidence type="ECO:0000256" key="6">
    <source>
        <dbReference type="ARBA" id="ARBA00023288"/>
    </source>
</evidence>
<evidence type="ECO:0000313" key="9">
    <source>
        <dbReference type="EMBL" id="MDQ9071246.1"/>
    </source>
</evidence>
<keyword evidence="5" id="KW-0998">Cell outer membrane</keyword>
<name>A0AAW8JES6_9GAMM</name>
<keyword evidence="4" id="KW-0564">Palmitate</keyword>
<keyword evidence="6 9" id="KW-0449">Lipoprotein</keyword>
<evidence type="ECO:0000256" key="1">
    <source>
        <dbReference type="ARBA" id="ARBA00004459"/>
    </source>
</evidence>
<comment type="caution">
    <text evidence="9">The sequence shown here is derived from an EMBL/GenBank/DDBJ whole genome shotgun (WGS) entry which is preliminary data.</text>
</comment>
<comment type="subcellular location">
    <subcellularLocation>
        <location evidence="1">Cell outer membrane</location>
        <topology evidence="1">Lipid-anchor</topology>
    </subcellularLocation>
</comment>
<dbReference type="InterPro" id="IPR032831">
    <property type="entry name" value="LptM_cons"/>
</dbReference>
<dbReference type="NCBIfam" id="NF047847">
    <property type="entry name" value="SS_mature_LptM"/>
    <property type="match status" value="1"/>
</dbReference>
<evidence type="ECO:0000256" key="4">
    <source>
        <dbReference type="ARBA" id="ARBA00023139"/>
    </source>
</evidence>
<feature type="region of interest" description="Disordered" evidence="7">
    <location>
        <begin position="49"/>
        <end position="75"/>
    </location>
</feature>
<dbReference type="PROSITE" id="PS51257">
    <property type="entry name" value="PROKAR_LIPOPROTEIN"/>
    <property type="match status" value="1"/>
</dbReference>
<protein>
    <submittedName>
        <fullName evidence="9">Lipoprotein</fullName>
    </submittedName>
</protein>
<proteinExistence type="predicted"/>
<gene>
    <name evidence="9" type="ORF">RFH51_07245</name>
</gene>
<evidence type="ECO:0000256" key="2">
    <source>
        <dbReference type="ARBA" id="ARBA00022729"/>
    </source>
</evidence>
<keyword evidence="3" id="KW-0472">Membrane</keyword>
<dbReference type="RefSeq" id="WP_308955642.1">
    <property type="nucleotide sequence ID" value="NZ_JAVICY010000006.1"/>
</dbReference>
<sequence length="75" mass="8153">MRFAICCMSLLATSFALVGCGQSGDLILPKDINGDKRPKYLLYKYSDQDNQAKQASDQAQSHASSEPVDTTPNAQ</sequence>